<evidence type="ECO:0000259" key="1">
    <source>
        <dbReference type="SMART" id="SM00642"/>
    </source>
</evidence>
<accession>A0A318RQW3</accession>
<name>A0A318RQW3_WILLI</name>
<dbReference type="PANTHER" id="PTHR47786:SF2">
    <property type="entry name" value="GLYCOSYL HYDROLASE FAMILY 13 CATALYTIC DOMAIN-CONTAINING PROTEIN"/>
    <property type="match status" value="1"/>
</dbReference>
<dbReference type="Gene3D" id="3.20.20.80">
    <property type="entry name" value="Glycosidases"/>
    <property type="match status" value="1"/>
</dbReference>
<dbReference type="Proteomes" id="UP000247591">
    <property type="component" value="Unassembled WGS sequence"/>
</dbReference>
<dbReference type="PANTHER" id="PTHR47786">
    <property type="entry name" value="ALPHA-1,4-GLUCAN:MALTOSE-1-PHOSPHATE MALTOSYLTRANSFERASE"/>
    <property type="match status" value="1"/>
</dbReference>
<dbReference type="EMBL" id="QJSP01000006">
    <property type="protein sequence ID" value="PYE17577.1"/>
    <property type="molecule type" value="Genomic_DNA"/>
</dbReference>
<evidence type="ECO:0000313" key="3">
    <source>
        <dbReference type="Proteomes" id="UP000247591"/>
    </source>
</evidence>
<dbReference type="SMART" id="SM00642">
    <property type="entry name" value="Aamy"/>
    <property type="match status" value="1"/>
</dbReference>
<gene>
    <name evidence="2" type="ORF">DFR67_106281</name>
</gene>
<dbReference type="InterPro" id="IPR006047">
    <property type="entry name" value="GH13_cat_dom"/>
</dbReference>
<dbReference type="SUPFAM" id="SSF51445">
    <property type="entry name" value="(Trans)glycosidases"/>
    <property type="match status" value="1"/>
</dbReference>
<organism evidence="2 3">
    <name type="scientific">Williamsia limnetica</name>
    <dbReference type="NCBI Taxonomy" id="882452"/>
    <lineage>
        <taxon>Bacteria</taxon>
        <taxon>Bacillati</taxon>
        <taxon>Actinomycetota</taxon>
        <taxon>Actinomycetes</taxon>
        <taxon>Mycobacteriales</taxon>
        <taxon>Nocardiaceae</taxon>
        <taxon>Williamsia</taxon>
    </lineage>
</organism>
<dbReference type="InterPro" id="IPR017853">
    <property type="entry name" value="GH"/>
</dbReference>
<keyword evidence="3" id="KW-1185">Reference proteome</keyword>
<dbReference type="RefSeq" id="WP_110469800.1">
    <property type="nucleotide sequence ID" value="NZ_QJSP01000006.1"/>
</dbReference>
<dbReference type="OrthoDB" id="9802433at2"/>
<proteinExistence type="predicted"/>
<sequence length="497" mass="55554">MIANPFVYEINTWPWLHDVGERCGRDVALGDVPAGEWDAIAATGCDAVWLMGVWQRSPAGVAIALSDNGLVDTFAEALPGYTSGDVSGSPYAVRDYVVDDHLGGPAGLALARAELARRGLSLILDFVPNHVAADHPWVAQHPEVFIHGTTEDLQQDPASYLEVDGQVLANGKDPYFAAWTDVVQLNAFSPLLRTAAIDTLLQIASQCDGVRCDMAMLMMNDVFARTWGDRAGPRPRNEYWPIVIRAVRREHPDFVFIAEAYWDLEAGLQDQGFDYCYDKGLYDKLVEQQGADPVRGLLADDRRYQSGLIRFLENHDEPRAAAEFGDGRQRVAAVTAFTTLGARLIHDGQLRGLTTRLPVQLGRYPHQSDDTELVDFYQKLLAVVREETFRTGRWQLCDTRGWPDNPTSQDLIAWTWTGSTRWLVVVNLSAETASAAVSVPWDDMRGKEFELIDDTRGLRFTRKGDDLRNGMFVELGPWLWHLLRVDPIDTPPSEERS</sequence>
<evidence type="ECO:0000313" key="2">
    <source>
        <dbReference type="EMBL" id="PYE17577.1"/>
    </source>
</evidence>
<dbReference type="CDD" id="cd11347">
    <property type="entry name" value="AmyAc_1"/>
    <property type="match status" value="1"/>
</dbReference>
<protein>
    <submittedName>
        <fullName evidence="2">Alpha amylase catalytic subunit</fullName>
    </submittedName>
</protein>
<comment type="caution">
    <text evidence="2">The sequence shown here is derived from an EMBL/GenBank/DDBJ whole genome shotgun (WGS) entry which is preliminary data.</text>
</comment>
<feature type="domain" description="Glycosyl hydrolase family 13 catalytic" evidence="1">
    <location>
        <begin position="11"/>
        <end position="384"/>
    </location>
</feature>
<reference evidence="2 3" key="1">
    <citation type="submission" date="2018-06" db="EMBL/GenBank/DDBJ databases">
        <title>Genomic Encyclopedia of Type Strains, Phase IV (KMG-IV): sequencing the most valuable type-strain genomes for metagenomic binning, comparative biology and taxonomic classification.</title>
        <authorList>
            <person name="Goeker M."/>
        </authorList>
    </citation>
    <scope>NUCLEOTIDE SEQUENCE [LARGE SCALE GENOMIC DNA]</scope>
    <source>
        <strain evidence="2 3">DSM 45521</strain>
    </source>
</reference>
<dbReference type="AlphaFoldDB" id="A0A318RQW3"/>
<dbReference type="GO" id="GO:0005975">
    <property type="term" value="P:carbohydrate metabolic process"/>
    <property type="evidence" value="ECO:0007669"/>
    <property type="project" value="InterPro"/>
</dbReference>